<sequence length="102" mass="10619">MPVTLDLSPLIVCDEKQDYGFYGGGSGGEQGSRMYRKVQRGFNGGNEFLLEPSTLPGPGNSWSRKNNGGGGGGGGGKDLPGGDFSPGLLDLHSFDTELLPEV</sequence>
<dbReference type="AlphaFoldDB" id="A0AAW2DIG3"/>
<keyword evidence="3" id="KW-1185">Reference proteome</keyword>
<protein>
    <submittedName>
        <fullName evidence="2">Uncharacterized protein</fullName>
    </submittedName>
</protein>
<dbReference type="Proteomes" id="UP001459277">
    <property type="component" value="Unassembled WGS sequence"/>
</dbReference>
<feature type="compositionally biased region" description="Gly residues" evidence="1">
    <location>
        <begin position="67"/>
        <end position="79"/>
    </location>
</feature>
<organism evidence="2 3">
    <name type="scientific">Lithocarpus litseifolius</name>
    <dbReference type="NCBI Taxonomy" id="425828"/>
    <lineage>
        <taxon>Eukaryota</taxon>
        <taxon>Viridiplantae</taxon>
        <taxon>Streptophyta</taxon>
        <taxon>Embryophyta</taxon>
        <taxon>Tracheophyta</taxon>
        <taxon>Spermatophyta</taxon>
        <taxon>Magnoliopsida</taxon>
        <taxon>eudicotyledons</taxon>
        <taxon>Gunneridae</taxon>
        <taxon>Pentapetalae</taxon>
        <taxon>rosids</taxon>
        <taxon>fabids</taxon>
        <taxon>Fagales</taxon>
        <taxon>Fagaceae</taxon>
        <taxon>Lithocarpus</taxon>
    </lineage>
</organism>
<gene>
    <name evidence="2" type="ORF">SO802_005548</name>
</gene>
<evidence type="ECO:0000313" key="2">
    <source>
        <dbReference type="EMBL" id="KAL0010440.1"/>
    </source>
</evidence>
<name>A0AAW2DIG3_9ROSI</name>
<accession>A0AAW2DIG3</accession>
<evidence type="ECO:0000256" key="1">
    <source>
        <dbReference type="SAM" id="MobiDB-lite"/>
    </source>
</evidence>
<feature type="region of interest" description="Disordered" evidence="1">
    <location>
        <begin position="49"/>
        <end position="90"/>
    </location>
</feature>
<evidence type="ECO:0000313" key="3">
    <source>
        <dbReference type="Proteomes" id="UP001459277"/>
    </source>
</evidence>
<reference evidence="2 3" key="1">
    <citation type="submission" date="2024-01" db="EMBL/GenBank/DDBJ databases">
        <title>A telomere-to-telomere, gap-free genome of sweet tea (Lithocarpus litseifolius).</title>
        <authorList>
            <person name="Zhou J."/>
        </authorList>
    </citation>
    <scope>NUCLEOTIDE SEQUENCE [LARGE SCALE GENOMIC DNA]</scope>
    <source>
        <strain evidence="2">Zhou-2022a</strain>
        <tissue evidence="2">Leaf</tissue>
    </source>
</reference>
<dbReference type="EMBL" id="JAZDWU010000002">
    <property type="protein sequence ID" value="KAL0010440.1"/>
    <property type="molecule type" value="Genomic_DNA"/>
</dbReference>
<proteinExistence type="predicted"/>
<comment type="caution">
    <text evidence="2">The sequence shown here is derived from an EMBL/GenBank/DDBJ whole genome shotgun (WGS) entry which is preliminary data.</text>
</comment>